<keyword evidence="1" id="KW-1133">Transmembrane helix</keyword>
<keyword evidence="1" id="KW-0472">Membrane</keyword>
<protein>
    <submittedName>
        <fullName evidence="2">Uncharacterized protein</fullName>
    </submittedName>
</protein>
<dbReference type="Proteomes" id="UP000780801">
    <property type="component" value="Unassembled WGS sequence"/>
</dbReference>
<sequence>LTTFERIITAADTTMTVSSFLRLKSFDPVNAVTSYFYGPKVLLITRLFGSIYILAVLIGALATTP</sequence>
<evidence type="ECO:0000256" key="1">
    <source>
        <dbReference type="SAM" id="Phobius"/>
    </source>
</evidence>
<dbReference type="AlphaFoldDB" id="A0A9P6FK14"/>
<comment type="caution">
    <text evidence="2">The sequence shown here is derived from an EMBL/GenBank/DDBJ whole genome shotgun (WGS) entry which is preliminary data.</text>
</comment>
<keyword evidence="3" id="KW-1185">Reference proteome</keyword>
<evidence type="ECO:0000313" key="3">
    <source>
        <dbReference type="Proteomes" id="UP000780801"/>
    </source>
</evidence>
<feature type="non-terminal residue" evidence="2">
    <location>
        <position position="1"/>
    </location>
</feature>
<organism evidence="2 3">
    <name type="scientific">Lunasporangiospora selenospora</name>
    <dbReference type="NCBI Taxonomy" id="979761"/>
    <lineage>
        <taxon>Eukaryota</taxon>
        <taxon>Fungi</taxon>
        <taxon>Fungi incertae sedis</taxon>
        <taxon>Mucoromycota</taxon>
        <taxon>Mortierellomycotina</taxon>
        <taxon>Mortierellomycetes</taxon>
        <taxon>Mortierellales</taxon>
        <taxon>Mortierellaceae</taxon>
        <taxon>Lunasporangiospora</taxon>
    </lineage>
</organism>
<dbReference type="OrthoDB" id="2341743at2759"/>
<evidence type="ECO:0000313" key="2">
    <source>
        <dbReference type="EMBL" id="KAF9577065.1"/>
    </source>
</evidence>
<feature type="transmembrane region" description="Helical" evidence="1">
    <location>
        <begin position="43"/>
        <end position="62"/>
    </location>
</feature>
<feature type="non-terminal residue" evidence="2">
    <location>
        <position position="65"/>
    </location>
</feature>
<name>A0A9P6FK14_9FUNG</name>
<keyword evidence="1" id="KW-0812">Transmembrane</keyword>
<dbReference type="EMBL" id="JAABOA010005356">
    <property type="protein sequence ID" value="KAF9577065.1"/>
    <property type="molecule type" value="Genomic_DNA"/>
</dbReference>
<accession>A0A9P6FK14</accession>
<proteinExistence type="predicted"/>
<reference evidence="2" key="1">
    <citation type="journal article" date="2020" name="Fungal Divers.">
        <title>Resolving the Mortierellaceae phylogeny through synthesis of multi-gene phylogenetics and phylogenomics.</title>
        <authorList>
            <person name="Vandepol N."/>
            <person name="Liber J."/>
            <person name="Desiro A."/>
            <person name="Na H."/>
            <person name="Kennedy M."/>
            <person name="Barry K."/>
            <person name="Grigoriev I.V."/>
            <person name="Miller A.N."/>
            <person name="O'Donnell K."/>
            <person name="Stajich J.E."/>
            <person name="Bonito G."/>
        </authorList>
    </citation>
    <scope>NUCLEOTIDE SEQUENCE</scope>
    <source>
        <strain evidence="2">KOD1015</strain>
    </source>
</reference>
<gene>
    <name evidence="2" type="ORF">BGW38_007969</name>
</gene>